<keyword evidence="4" id="KW-0233">DNA recombination</keyword>
<feature type="coiled-coil region" evidence="5">
    <location>
        <begin position="27"/>
        <end position="147"/>
    </location>
</feature>
<evidence type="ECO:0000256" key="1">
    <source>
        <dbReference type="ARBA" id="ARBA00003416"/>
    </source>
</evidence>
<evidence type="ECO:0000256" key="3">
    <source>
        <dbReference type="ARBA" id="ARBA00023054"/>
    </source>
</evidence>
<protein>
    <submittedName>
        <fullName evidence="6">DNA recombination protein RmuC</fullName>
    </submittedName>
</protein>
<dbReference type="PANTHER" id="PTHR30563">
    <property type="entry name" value="DNA RECOMBINATION PROTEIN RMUC"/>
    <property type="match status" value="1"/>
</dbReference>
<organism evidence="6">
    <name type="scientific">Acidobacterium capsulatum</name>
    <dbReference type="NCBI Taxonomy" id="33075"/>
    <lineage>
        <taxon>Bacteria</taxon>
        <taxon>Pseudomonadati</taxon>
        <taxon>Acidobacteriota</taxon>
        <taxon>Terriglobia</taxon>
        <taxon>Terriglobales</taxon>
        <taxon>Acidobacteriaceae</taxon>
        <taxon>Acidobacterium</taxon>
    </lineage>
</organism>
<proteinExistence type="inferred from homology"/>
<dbReference type="AlphaFoldDB" id="A0A7V5CRY2"/>
<reference evidence="6" key="1">
    <citation type="journal article" date="2020" name="mSystems">
        <title>Genome- and Community-Level Interaction Insights into Carbon Utilization and Element Cycling Functions of Hydrothermarchaeota in Hydrothermal Sediment.</title>
        <authorList>
            <person name="Zhou Z."/>
            <person name="Liu Y."/>
            <person name="Xu W."/>
            <person name="Pan J."/>
            <person name="Luo Z.H."/>
            <person name="Li M."/>
        </authorList>
    </citation>
    <scope>NUCLEOTIDE SEQUENCE [LARGE SCALE GENOMIC DNA]</scope>
    <source>
        <strain evidence="6">SpSt-855</strain>
    </source>
</reference>
<sequence length="505" mass="56027">MPLVAIVFVVAALGAGIAVGAWFGSRLAASERRAEKAQSEAALQAAQAQLDPVRQQAAELTRLTEELRAQVAEARDKAARAETEASRLPDLRAALDASEEDKARLRQELSAAQTEIARLGTQLRNERDNAQEKLQMLMGAREELTNQFKTLAQSILEEKSKVFTEQNQANLGQLLTPIREKFTEFQQKVTELRDQGIKSSAELGQQIKGLSDLNQQLSKEANSLVEALKGSSKTQGDWGEFILEQILESAGLQKDRQYRVQESFTREDGTRAQPDVIVSLPEGKHLIVDSKVSLRDYSDYCAAEEDAVREGALQRHLGAMQAHIKELSRRNYHTLYGLRSIDFVVMFVPIEPAYMLALAHDSSLWQKAWEQNVLLVGPSTLLFVVRTVAQLWRQEDQTRNVQEIVRRGGELYDKLSAFAKDLTDVGKNLDAARASYDEAYKKLAQGRGNAIRQAEMLRQLGVKATKKLPGELVEMARGEHGAAEMEGGQLSLAAAANEESSEDED</sequence>
<evidence type="ECO:0000256" key="5">
    <source>
        <dbReference type="SAM" id="Coils"/>
    </source>
</evidence>
<evidence type="ECO:0000313" key="6">
    <source>
        <dbReference type="EMBL" id="HGY93208.1"/>
    </source>
</evidence>
<feature type="coiled-coil region" evidence="5">
    <location>
        <begin position="200"/>
        <end position="227"/>
    </location>
</feature>
<gene>
    <name evidence="6" type="ORF">ENW50_00745</name>
</gene>
<comment type="function">
    <text evidence="1">Involved in DNA recombination.</text>
</comment>
<dbReference type="InterPro" id="IPR003798">
    <property type="entry name" value="DNA_recombination_RmuC"/>
</dbReference>
<dbReference type="EMBL" id="DTKL01000009">
    <property type="protein sequence ID" value="HGY93208.1"/>
    <property type="molecule type" value="Genomic_DNA"/>
</dbReference>
<evidence type="ECO:0000256" key="2">
    <source>
        <dbReference type="ARBA" id="ARBA00009840"/>
    </source>
</evidence>
<dbReference type="Pfam" id="PF02646">
    <property type="entry name" value="RmuC"/>
    <property type="match status" value="1"/>
</dbReference>
<dbReference type="GO" id="GO:0006310">
    <property type="term" value="P:DNA recombination"/>
    <property type="evidence" value="ECO:0007669"/>
    <property type="project" value="UniProtKB-KW"/>
</dbReference>
<evidence type="ECO:0000256" key="4">
    <source>
        <dbReference type="ARBA" id="ARBA00023172"/>
    </source>
</evidence>
<comment type="similarity">
    <text evidence="2">Belongs to the RmuC family.</text>
</comment>
<accession>A0A7V5CRY2</accession>
<keyword evidence="3 5" id="KW-0175">Coiled coil</keyword>
<name>A0A7V5CRY2_9BACT</name>
<comment type="caution">
    <text evidence="6">The sequence shown here is derived from an EMBL/GenBank/DDBJ whole genome shotgun (WGS) entry which is preliminary data.</text>
</comment>
<dbReference type="PANTHER" id="PTHR30563:SF0">
    <property type="entry name" value="DNA RECOMBINATION PROTEIN RMUC"/>
    <property type="match status" value="1"/>
</dbReference>